<keyword evidence="6" id="KW-1185">Reference proteome</keyword>
<dbReference type="SUPFAM" id="SSF47459">
    <property type="entry name" value="HLH, helix-loop-helix DNA-binding domain"/>
    <property type="match status" value="1"/>
</dbReference>
<feature type="compositionally biased region" description="Basic and acidic residues" evidence="3">
    <location>
        <begin position="215"/>
        <end position="240"/>
    </location>
</feature>
<reference evidence="5 6" key="1">
    <citation type="submission" date="2020-03" db="EMBL/GenBank/DDBJ databases">
        <title>Dissostichus mawsoni Genome sequencing and assembly.</title>
        <authorList>
            <person name="Park H."/>
        </authorList>
    </citation>
    <scope>NUCLEOTIDE SEQUENCE [LARGE SCALE GENOMIC DNA]</scope>
    <source>
        <strain evidence="5">DM0001</strain>
        <tissue evidence="5">Muscle</tissue>
    </source>
</reference>
<feature type="region of interest" description="Disordered" evidence="3">
    <location>
        <begin position="336"/>
        <end position="357"/>
    </location>
</feature>
<evidence type="ECO:0000256" key="2">
    <source>
        <dbReference type="ARBA" id="ARBA00023163"/>
    </source>
</evidence>
<dbReference type="PANTHER" id="PTHR19290">
    <property type="entry name" value="BASIC HELIX-LOOP-HELIX PROTEIN NEUROGENIN-RELATED"/>
    <property type="match status" value="1"/>
</dbReference>
<dbReference type="InterPro" id="IPR036638">
    <property type="entry name" value="HLH_DNA-bd_sf"/>
</dbReference>
<evidence type="ECO:0000313" key="5">
    <source>
        <dbReference type="EMBL" id="KAF3843283.1"/>
    </source>
</evidence>
<evidence type="ECO:0000256" key="1">
    <source>
        <dbReference type="ARBA" id="ARBA00023015"/>
    </source>
</evidence>
<feature type="region of interest" description="Disordered" evidence="3">
    <location>
        <begin position="194"/>
        <end position="241"/>
    </location>
</feature>
<dbReference type="Gene3D" id="4.10.280.10">
    <property type="entry name" value="Helix-loop-helix DNA-binding domain"/>
    <property type="match status" value="1"/>
</dbReference>
<dbReference type="OrthoDB" id="10011855at2759"/>
<keyword evidence="2" id="KW-0804">Transcription</keyword>
<dbReference type="GO" id="GO:0005634">
    <property type="term" value="C:nucleus"/>
    <property type="evidence" value="ECO:0007669"/>
    <property type="project" value="TreeGrafter"/>
</dbReference>
<dbReference type="EMBL" id="JAAKFY010000018">
    <property type="protein sequence ID" value="KAF3843283.1"/>
    <property type="molecule type" value="Genomic_DNA"/>
</dbReference>
<dbReference type="GO" id="GO:0007423">
    <property type="term" value="P:sensory organ development"/>
    <property type="evidence" value="ECO:0007669"/>
    <property type="project" value="TreeGrafter"/>
</dbReference>
<name>A0A7J5Y2K6_DISMA</name>
<gene>
    <name evidence="5" type="ORF">F7725_002132</name>
</gene>
<proteinExistence type="predicted"/>
<dbReference type="GO" id="GO:0046983">
    <property type="term" value="F:protein dimerization activity"/>
    <property type="evidence" value="ECO:0007669"/>
    <property type="project" value="InterPro"/>
</dbReference>
<dbReference type="InterPro" id="IPR011598">
    <property type="entry name" value="bHLH_dom"/>
</dbReference>
<accession>A0A7J5Y2K6</accession>
<evidence type="ECO:0000313" key="6">
    <source>
        <dbReference type="Proteomes" id="UP000518266"/>
    </source>
</evidence>
<feature type="region of interest" description="Disordered" evidence="3">
    <location>
        <begin position="256"/>
        <end position="277"/>
    </location>
</feature>
<feature type="compositionally biased region" description="Low complexity" evidence="3">
    <location>
        <begin position="258"/>
        <end position="269"/>
    </location>
</feature>
<dbReference type="AlphaFoldDB" id="A0A7J5Y2K6"/>
<evidence type="ECO:0000256" key="3">
    <source>
        <dbReference type="SAM" id="MobiDB-lite"/>
    </source>
</evidence>
<dbReference type="InterPro" id="IPR050359">
    <property type="entry name" value="bHLH_transcription_factors"/>
</dbReference>
<organism evidence="5 6">
    <name type="scientific">Dissostichus mawsoni</name>
    <name type="common">Antarctic cod</name>
    <dbReference type="NCBI Taxonomy" id="36200"/>
    <lineage>
        <taxon>Eukaryota</taxon>
        <taxon>Metazoa</taxon>
        <taxon>Chordata</taxon>
        <taxon>Craniata</taxon>
        <taxon>Vertebrata</taxon>
        <taxon>Euteleostomi</taxon>
        <taxon>Actinopterygii</taxon>
        <taxon>Neopterygii</taxon>
        <taxon>Teleostei</taxon>
        <taxon>Neoteleostei</taxon>
        <taxon>Acanthomorphata</taxon>
        <taxon>Eupercaria</taxon>
        <taxon>Perciformes</taxon>
        <taxon>Notothenioidei</taxon>
        <taxon>Nototheniidae</taxon>
        <taxon>Dissostichus</taxon>
    </lineage>
</organism>
<dbReference type="GO" id="GO:0070888">
    <property type="term" value="F:E-box binding"/>
    <property type="evidence" value="ECO:0007669"/>
    <property type="project" value="TreeGrafter"/>
</dbReference>
<dbReference type="SMART" id="SM00353">
    <property type="entry name" value="HLH"/>
    <property type="match status" value="1"/>
</dbReference>
<feature type="compositionally biased region" description="Low complexity" evidence="3">
    <location>
        <begin position="336"/>
        <end position="351"/>
    </location>
</feature>
<protein>
    <recommendedName>
        <fullName evidence="4">BHLH domain-containing protein</fullName>
    </recommendedName>
</protein>
<dbReference type="PROSITE" id="PS50888">
    <property type="entry name" value="BHLH"/>
    <property type="match status" value="1"/>
</dbReference>
<dbReference type="Proteomes" id="UP000518266">
    <property type="component" value="Unassembled WGS sequence"/>
</dbReference>
<keyword evidence="1" id="KW-0805">Transcription regulation</keyword>
<dbReference type="GO" id="GO:0045944">
    <property type="term" value="P:positive regulation of transcription by RNA polymerase II"/>
    <property type="evidence" value="ECO:0007669"/>
    <property type="project" value="TreeGrafter"/>
</dbReference>
<evidence type="ECO:0000259" key="4">
    <source>
        <dbReference type="PROSITE" id="PS50888"/>
    </source>
</evidence>
<sequence>MISTKCRLSQASAHKACWEGQKQTFSRLPSIQLQSQHQPDATGELTGKGSASTHIFHLLNDKRKSGWGEKKGSSSSASPSAFIVNNLLSVCNGAVLPLFPLPSFSPAQMGFTRKRGGGGVKRRKTARLPVQRSDAEVFLWLMNGTFEVSSLARCPKPASPVVGVNWPVVCTSGTVPSSLPANLDLPQCPPGFSLSSRLNPAPMLGLQSGQRPPKPQRELSQEEQQDLRRKINSRERKRMQDLNIAMDSLREVMVPYASSPSSSSPPHSHQAGAPPGRRLSKISTLVLARNYILLLGSSLQEMRRLLGEVSVGMGVNTGPVPRLLLAGGWWPSSLAPVSSSSPRSPSSRQQPRPLPPRWHLLLNVP</sequence>
<feature type="domain" description="BHLH" evidence="4">
    <location>
        <begin position="226"/>
        <end position="295"/>
    </location>
</feature>
<dbReference type="GO" id="GO:0061564">
    <property type="term" value="P:axon development"/>
    <property type="evidence" value="ECO:0007669"/>
    <property type="project" value="TreeGrafter"/>
</dbReference>
<dbReference type="GO" id="GO:0000981">
    <property type="term" value="F:DNA-binding transcription factor activity, RNA polymerase II-specific"/>
    <property type="evidence" value="ECO:0007669"/>
    <property type="project" value="TreeGrafter"/>
</dbReference>
<comment type="caution">
    <text evidence="5">The sequence shown here is derived from an EMBL/GenBank/DDBJ whole genome shotgun (WGS) entry which is preliminary data.</text>
</comment>
<dbReference type="Pfam" id="PF00010">
    <property type="entry name" value="HLH"/>
    <property type="match status" value="1"/>
</dbReference>
<dbReference type="PANTHER" id="PTHR19290:SF161">
    <property type="entry name" value="BHLH TRANSCRIPTION FACTOR 3"/>
    <property type="match status" value="1"/>
</dbReference>